<name>A0A934I621_9MICO</name>
<organism evidence="1 2">
    <name type="scientific">Sanguibacter suaedae</name>
    <dbReference type="NCBI Taxonomy" id="2795737"/>
    <lineage>
        <taxon>Bacteria</taxon>
        <taxon>Bacillati</taxon>
        <taxon>Actinomycetota</taxon>
        <taxon>Actinomycetes</taxon>
        <taxon>Micrococcales</taxon>
        <taxon>Sanguibacteraceae</taxon>
        <taxon>Sanguibacter</taxon>
    </lineage>
</organism>
<evidence type="ECO:0000313" key="1">
    <source>
        <dbReference type="EMBL" id="MBI9116269.1"/>
    </source>
</evidence>
<dbReference type="EMBL" id="JAEINH010000023">
    <property type="protein sequence ID" value="MBI9116269.1"/>
    <property type="molecule type" value="Genomic_DNA"/>
</dbReference>
<keyword evidence="2" id="KW-1185">Reference proteome</keyword>
<evidence type="ECO:0000313" key="2">
    <source>
        <dbReference type="Proteomes" id="UP000602087"/>
    </source>
</evidence>
<evidence type="ECO:0008006" key="3">
    <source>
        <dbReference type="Google" id="ProtNLM"/>
    </source>
</evidence>
<dbReference type="Proteomes" id="UP000602087">
    <property type="component" value="Unassembled WGS sequence"/>
</dbReference>
<sequence length="285" mass="28249">MSRPRRALVAAAVAAATTHGARWALGARPPGGRRRWTRTNHRGEDVSLLEGPAVLAGILAGGSVAVPPGPHRSALLLATSTAGVFGIVDDLAERGGQAKGLKGHLRAARDGRLTTGVLKVLGIGAGAVLAAHVAADEDGTGSTGRALGVLADGATIAAAANLVNLFDLRPGRALKVSGAVAATLTLATGAPAPAAVLGGVAAAAPGDLGERDMLGDGGANALGAFLGTTLVLTTPRAVRLGALAGLVALTVASERTSFSAVIASTPWLDRADRWGRRPSPEGTAR</sequence>
<accession>A0A934I621</accession>
<comment type="caution">
    <text evidence="1">The sequence shown here is derived from an EMBL/GenBank/DDBJ whole genome shotgun (WGS) entry which is preliminary data.</text>
</comment>
<reference evidence="1" key="1">
    <citation type="submission" date="2020-12" db="EMBL/GenBank/DDBJ databases">
        <title>Sanguibacter suaedae sp. nov., isolated from Suaeda aralocaspica.</title>
        <authorList>
            <person name="Ma Q."/>
        </authorList>
    </citation>
    <scope>NUCLEOTIDE SEQUENCE</scope>
    <source>
        <strain evidence="1">YZGR15</strain>
    </source>
</reference>
<dbReference type="AlphaFoldDB" id="A0A934I621"/>
<proteinExistence type="predicted"/>
<protein>
    <recommendedName>
        <fullName evidence="3">UDP-N-acetylmuramyl pentapeptide phosphotransferase/UDP-N-acetylglucosamine-1-phosphate transferase</fullName>
    </recommendedName>
</protein>
<gene>
    <name evidence="1" type="ORF">JAV76_14745</name>
</gene>